<evidence type="ECO:0000313" key="2">
    <source>
        <dbReference type="EMBL" id="EKD30561.1"/>
    </source>
</evidence>
<protein>
    <submittedName>
        <fullName evidence="2">Uncharacterized protein</fullName>
    </submittedName>
</protein>
<accession>K1Y050</accession>
<dbReference type="EMBL" id="AMFJ01034009">
    <property type="protein sequence ID" value="EKD30561.1"/>
    <property type="molecule type" value="Genomic_DNA"/>
</dbReference>
<keyword evidence="1" id="KW-0812">Transmembrane</keyword>
<dbReference type="AlphaFoldDB" id="K1Y050"/>
<keyword evidence="1" id="KW-1133">Transmembrane helix</keyword>
<evidence type="ECO:0000256" key="1">
    <source>
        <dbReference type="SAM" id="Phobius"/>
    </source>
</evidence>
<comment type="caution">
    <text evidence="2">The sequence shown here is derived from an EMBL/GenBank/DDBJ whole genome shotgun (WGS) entry which is preliminary data.</text>
</comment>
<organism evidence="2">
    <name type="scientific">uncultured bacterium</name>
    <name type="common">gcode 4</name>
    <dbReference type="NCBI Taxonomy" id="1234023"/>
    <lineage>
        <taxon>Bacteria</taxon>
        <taxon>environmental samples</taxon>
    </lineage>
</organism>
<keyword evidence="1" id="KW-0472">Membrane</keyword>
<proteinExistence type="predicted"/>
<feature type="transmembrane region" description="Helical" evidence="1">
    <location>
        <begin position="48"/>
        <end position="66"/>
    </location>
</feature>
<sequence>MMISFGKFDGVSKKRETWSKMICIFRYFSYSTGHSWPDSIDFTKIIKIWLFVLVVNFSFVLVVQWIEQGTPKA</sequence>
<name>K1Y050_9BACT</name>
<gene>
    <name evidence="2" type="ORF">ACD_78C00009G0001</name>
</gene>
<reference evidence="2" key="1">
    <citation type="journal article" date="2012" name="Science">
        <title>Fermentation, hydrogen, and sulfur metabolism in multiple uncultivated bacterial phyla.</title>
        <authorList>
            <person name="Wrighton K.C."/>
            <person name="Thomas B.C."/>
            <person name="Sharon I."/>
            <person name="Miller C.S."/>
            <person name="Castelle C.J."/>
            <person name="VerBerkmoes N.C."/>
            <person name="Wilkins M.J."/>
            <person name="Hettich R.L."/>
            <person name="Lipton M.S."/>
            <person name="Williams K.H."/>
            <person name="Long P.E."/>
            <person name="Banfield J.F."/>
        </authorList>
    </citation>
    <scope>NUCLEOTIDE SEQUENCE [LARGE SCALE GENOMIC DNA]</scope>
</reference>